<dbReference type="AlphaFoldDB" id="A0A6L2LLX0"/>
<name>A0A6L2LLX0_TANCI</name>
<gene>
    <name evidence="1" type="ORF">Tci_034814</name>
</gene>
<dbReference type="EMBL" id="BKCJ010004741">
    <property type="protein sequence ID" value="GEU62836.1"/>
    <property type="molecule type" value="Genomic_DNA"/>
</dbReference>
<comment type="caution">
    <text evidence="1">The sequence shown here is derived from an EMBL/GenBank/DDBJ whole genome shotgun (WGS) entry which is preliminary data.</text>
</comment>
<reference evidence="1" key="1">
    <citation type="journal article" date="2019" name="Sci. Rep.">
        <title>Draft genome of Tanacetum cinerariifolium, the natural source of mosquito coil.</title>
        <authorList>
            <person name="Yamashiro T."/>
            <person name="Shiraishi A."/>
            <person name="Satake H."/>
            <person name="Nakayama K."/>
        </authorList>
    </citation>
    <scope>NUCLEOTIDE SEQUENCE</scope>
</reference>
<accession>A0A6L2LLX0</accession>
<organism evidence="1">
    <name type="scientific">Tanacetum cinerariifolium</name>
    <name type="common">Dalmatian daisy</name>
    <name type="synonym">Chrysanthemum cinerariifolium</name>
    <dbReference type="NCBI Taxonomy" id="118510"/>
    <lineage>
        <taxon>Eukaryota</taxon>
        <taxon>Viridiplantae</taxon>
        <taxon>Streptophyta</taxon>
        <taxon>Embryophyta</taxon>
        <taxon>Tracheophyta</taxon>
        <taxon>Spermatophyta</taxon>
        <taxon>Magnoliopsida</taxon>
        <taxon>eudicotyledons</taxon>
        <taxon>Gunneridae</taxon>
        <taxon>Pentapetalae</taxon>
        <taxon>asterids</taxon>
        <taxon>campanulids</taxon>
        <taxon>Asterales</taxon>
        <taxon>Asteraceae</taxon>
        <taxon>Asteroideae</taxon>
        <taxon>Anthemideae</taxon>
        <taxon>Anthemidinae</taxon>
        <taxon>Tanacetum</taxon>
    </lineage>
</organism>
<proteinExistence type="predicted"/>
<protein>
    <submittedName>
        <fullName evidence="1">Uncharacterized protein</fullName>
    </submittedName>
</protein>
<sequence length="190" mass="22207">MHAYYAKESPIPLLIIVPPYLMLSPIFNPQEFFVSEELLPPKEQVSYLTSSSTDLSNPSQKQACILVPPSFSIYTLTPPQIFEIGKSSIKMHLKHHKKQIEDILNYLEELSFHRIEKMEKRLVNGWMIIQRDFDELKKVRSQISGLQKKHIGQNDKIVFARFMISTLEITFKDFQSRHQLYMENLLGHTS</sequence>
<evidence type="ECO:0000313" key="1">
    <source>
        <dbReference type="EMBL" id="GEU62836.1"/>
    </source>
</evidence>